<accession>A0ACC2UZN7</accession>
<comment type="caution">
    <text evidence="1">The sequence shown here is derived from an EMBL/GenBank/DDBJ whole genome shotgun (WGS) entry which is preliminary data.</text>
</comment>
<gene>
    <name evidence="1" type="ORF">QFC21_006845</name>
</gene>
<reference evidence="1" key="1">
    <citation type="submission" date="2023-04" db="EMBL/GenBank/DDBJ databases">
        <title>Draft Genome sequencing of Naganishia species isolated from polar environments using Oxford Nanopore Technology.</title>
        <authorList>
            <person name="Leo P."/>
            <person name="Venkateswaran K."/>
        </authorList>
    </citation>
    <scope>NUCLEOTIDE SEQUENCE</scope>
    <source>
        <strain evidence="1">MNA-CCFEE 5423</strain>
    </source>
</reference>
<dbReference type="Proteomes" id="UP001227268">
    <property type="component" value="Unassembled WGS sequence"/>
</dbReference>
<keyword evidence="2" id="KW-1185">Reference proteome</keyword>
<name>A0ACC2UZN7_9TREE</name>
<organism evidence="1 2">
    <name type="scientific">Naganishia friedmannii</name>
    <dbReference type="NCBI Taxonomy" id="89922"/>
    <lineage>
        <taxon>Eukaryota</taxon>
        <taxon>Fungi</taxon>
        <taxon>Dikarya</taxon>
        <taxon>Basidiomycota</taxon>
        <taxon>Agaricomycotina</taxon>
        <taxon>Tremellomycetes</taxon>
        <taxon>Filobasidiales</taxon>
        <taxon>Filobasidiaceae</taxon>
        <taxon>Naganishia</taxon>
    </lineage>
</organism>
<evidence type="ECO:0000313" key="2">
    <source>
        <dbReference type="Proteomes" id="UP001227268"/>
    </source>
</evidence>
<sequence>MPPRPADSTINATPDASFAPPAYQLAPPVIPNEISGSNRPALPFRARNLFLDQGLSPTTMDPDALVVKFQTIVRDGKEIIVGRLKVPTYLTGPLEHAFILRRYDTGAISVTTMFKAAFPSATAEDEEREMKWIKSSFDMSGMNGSRTCTAVKLAGNWAPLNLAKHLGPAYKLEPWIEAMCAARPETGVAYRKSQRSQRAAEEASQRPAPTANAPAVPVNTRTTHPAAVAPVQQQSPQSARQPPASPRQTPARSGIIRAPRQLVNGELQNIQSNEEFAPNSTGQDHQQQQQQQHVAPPSTQRANGTPGRAAKRSRPAPSEIHPASLDADAMDTTTSAPDHVTVTLQSTHELHAPLSTSATALTAAAEAEIAASKADVLRLREEALARSAAGESASEMGLVADNISGGPGSSLSGTGGLRGIKRTTEDVDVEDDFVMIPGGASGQPAGGAITALANSGAGRVIAGNRRIVNPEAAVRRQGIWGGALFAAGMAATYLASKNRTPNPSRLEPIRATSNRSEPNRTQVEPTESNRATSGNHKTFRYQDDPFQNVFPNRKTITEFSNSNPSWTMDE</sequence>
<proteinExistence type="predicted"/>
<protein>
    <submittedName>
        <fullName evidence="1">Uncharacterized protein</fullName>
    </submittedName>
</protein>
<dbReference type="EMBL" id="JASBWT010000039">
    <property type="protein sequence ID" value="KAJ9092345.1"/>
    <property type="molecule type" value="Genomic_DNA"/>
</dbReference>
<evidence type="ECO:0000313" key="1">
    <source>
        <dbReference type="EMBL" id="KAJ9092345.1"/>
    </source>
</evidence>